<comment type="caution">
    <text evidence="1">The sequence shown here is derived from an EMBL/GenBank/DDBJ whole genome shotgun (WGS) entry which is preliminary data.</text>
</comment>
<proteinExistence type="predicted"/>
<dbReference type="OrthoDB" id="10509164at2759"/>
<sequence>MRNSNVCLLLQPYRLLPFPAHSGKRESLSSDVTGEHVMPFFRHQMRENFWHLSAPNRQCVVTRCQQGVVKIRSESQKPLWGNGVRLFILGDNTQQRDNGKTFCPFSLTRKIYRLTVSMSF</sequence>
<accession>A0A4Y2DMC7</accession>
<dbReference type="Proteomes" id="UP000499080">
    <property type="component" value="Unassembled WGS sequence"/>
</dbReference>
<evidence type="ECO:0000313" key="2">
    <source>
        <dbReference type="Proteomes" id="UP000499080"/>
    </source>
</evidence>
<organism evidence="1 2">
    <name type="scientific">Araneus ventricosus</name>
    <name type="common">Orbweaver spider</name>
    <name type="synonym">Epeira ventricosa</name>
    <dbReference type="NCBI Taxonomy" id="182803"/>
    <lineage>
        <taxon>Eukaryota</taxon>
        <taxon>Metazoa</taxon>
        <taxon>Ecdysozoa</taxon>
        <taxon>Arthropoda</taxon>
        <taxon>Chelicerata</taxon>
        <taxon>Arachnida</taxon>
        <taxon>Araneae</taxon>
        <taxon>Araneomorphae</taxon>
        <taxon>Entelegynae</taxon>
        <taxon>Araneoidea</taxon>
        <taxon>Araneidae</taxon>
        <taxon>Araneus</taxon>
    </lineage>
</organism>
<dbReference type="EMBL" id="BGPR01000396">
    <property type="protein sequence ID" value="GBM17963.1"/>
    <property type="molecule type" value="Genomic_DNA"/>
</dbReference>
<keyword evidence="2" id="KW-1185">Reference proteome</keyword>
<evidence type="ECO:0000313" key="1">
    <source>
        <dbReference type="EMBL" id="GBM17963.1"/>
    </source>
</evidence>
<reference evidence="1 2" key="1">
    <citation type="journal article" date="2019" name="Sci. Rep.">
        <title>Orb-weaving spider Araneus ventricosus genome elucidates the spidroin gene catalogue.</title>
        <authorList>
            <person name="Kono N."/>
            <person name="Nakamura H."/>
            <person name="Ohtoshi R."/>
            <person name="Moran D.A.P."/>
            <person name="Shinohara A."/>
            <person name="Yoshida Y."/>
            <person name="Fujiwara M."/>
            <person name="Mori M."/>
            <person name="Tomita M."/>
            <person name="Arakawa K."/>
        </authorList>
    </citation>
    <scope>NUCLEOTIDE SEQUENCE [LARGE SCALE GENOMIC DNA]</scope>
</reference>
<gene>
    <name evidence="1" type="ORF">AVEN_111108_1</name>
</gene>
<dbReference type="AlphaFoldDB" id="A0A4Y2DMC7"/>
<protein>
    <submittedName>
        <fullName evidence="1">Uncharacterized protein</fullName>
    </submittedName>
</protein>
<name>A0A4Y2DMC7_ARAVE</name>